<dbReference type="GO" id="GO:0019433">
    <property type="term" value="P:triglyceride catabolic process"/>
    <property type="evidence" value="ECO:0007669"/>
    <property type="project" value="TreeGrafter"/>
</dbReference>
<dbReference type="KEGG" id="mng:MNEG_11839"/>
<keyword evidence="2" id="KW-0378">Hydrolase</keyword>
<dbReference type="GeneID" id="25729141"/>
<evidence type="ECO:0000313" key="6">
    <source>
        <dbReference type="Proteomes" id="UP000054498"/>
    </source>
</evidence>
<dbReference type="GO" id="GO:0016020">
    <property type="term" value="C:membrane"/>
    <property type="evidence" value="ECO:0007669"/>
    <property type="project" value="TreeGrafter"/>
</dbReference>
<dbReference type="InterPro" id="IPR002641">
    <property type="entry name" value="PNPLA_dom"/>
</dbReference>
<evidence type="ECO:0000256" key="1">
    <source>
        <dbReference type="ARBA" id="ARBA00023098"/>
    </source>
</evidence>
<evidence type="ECO:0000256" key="2">
    <source>
        <dbReference type="RuleBase" id="RU361262"/>
    </source>
</evidence>
<evidence type="ECO:0000256" key="3">
    <source>
        <dbReference type="SAM" id="MobiDB-lite"/>
    </source>
</evidence>
<name>A0A0D2LXI3_9CHLO</name>
<protein>
    <recommendedName>
        <fullName evidence="2">Patatin</fullName>
        <ecNumber evidence="2">3.1.1.-</ecNumber>
    </recommendedName>
</protein>
<reference evidence="5 6" key="1">
    <citation type="journal article" date="2013" name="BMC Genomics">
        <title>Reconstruction of the lipid metabolism for the microalga Monoraphidium neglectum from its genome sequence reveals characteristics suitable for biofuel production.</title>
        <authorList>
            <person name="Bogen C."/>
            <person name="Al-Dilaimi A."/>
            <person name="Albersmeier A."/>
            <person name="Wichmann J."/>
            <person name="Grundmann M."/>
            <person name="Rupp O."/>
            <person name="Lauersen K.J."/>
            <person name="Blifernez-Klassen O."/>
            <person name="Kalinowski J."/>
            <person name="Goesmann A."/>
            <person name="Mussgnug J.H."/>
            <person name="Kruse O."/>
        </authorList>
    </citation>
    <scope>NUCLEOTIDE SEQUENCE [LARGE SCALE GENOMIC DNA]</scope>
    <source>
        <strain evidence="5 6">SAG 48.87</strain>
    </source>
</reference>
<evidence type="ECO:0000313" key="5">
    <source>
        <dbReference type="EMBL" id="KIY96124.1"/>
    </source>
</evidence>
<dbReference type="Pfam" id="PF01734">
    <property type="entry name" value="Patatin"/>
    <property type="match status" value="1"/>
</dbReference>
<dbReference type="EC" id="3.1.1.-" evidence="2"/>
<feature type="domain" description="PNPLA" evidence="4">
    <location>
        <begin position="101"/>
        <end position="256"/>
    </location>
</feature>
<feature type="region of interest" description="Disordered" evidence="3">
    <location>
        <begin position="1"/>
        <end position="73"/>
    </location>
</feature>
<dbReference type="GO" id="GO:0005811">
    <property type="term" value="C:lipid droplet"/>
    <property type="evidence" value="ECO:0007669"/>
    <property type="project" value="TreeGrafter"/>
</dbReference>
<dbReference type="PANTHER" id="PTHR12406">
    <property type="entry name" value="CALCIUM-INDEPENDENT PHOSPHOLIPASE A2 IPLA2 -RELATED"/>
    <property type="match status" value="1"/>
</dbReference>
<dbReference type="Proteomes" id="UP000054498">
    <property type="component" value="Unassembled WGS sequence"/>
</dbReference>
<accession>A0A0D2LXI3</accession>
<comment type="function">
    <text evidence="2">Lipolytic acyl hydrolase (LAH).</text>
</comment>
<keyword evidence="1 2" id="KW-0443">Lipid metabolism</keyword>
<dbReference type="GO" id="GO:0004806">
    <property type="term" value="F:triacylglycerol lipase activity"/>
    <property type="evidence" value="ECO:0007669"/>
    <property type="project" value="TreeGrafter"/>
</dbReference>
<dbReference type="PANTHER" id="PTHR12406:SF7">
    <property type="entry name" value="PATATIN-LIKE PHOSPHOLIPASE DOMAIN-CONTAINING PROTEIN 4"/>
    <property type="match status" value="1"/>
</dbReference>
<proteinExistence type="inferred from homology"/>
<organism evidence="5 6">
    <name type="scientific">Monoraphidium neglectum</name>
    <dbReference type="NCBI Taxonomy" id="145388"/>
    <lineage>
        <taxon>Eukaryota</taxon>
        <taxon>Viridiplantae</taxon>
        <taxon>Chlorophyta</taxon>
        <taxon>core chlorophytes</taxon>
        <taxon>Chlorophyceae</taxon>
        <taxon>CS clade</taxon>
        <taxon>Sphaeropleales</taxon>
        <taxon>Selenastraceae</taxon>
        <taxon>Monoraphidium</taxon>
    </lineage>
</organism>
<dbReference type="InterPro" id="IPR016035">
    <property type="entry name" value="Acyl_Trfase/lysoPLipase"/>
</dbReference>
<sequence length="262" mass="27055">MQPMQQQDPQQQTQQRGPPSPTASPSSSLSEQPRTTLLSSLAQRLESASFAARRRGPGGDGSHSGSGGASALSSVDAEEATAAAAAAARDAFQAGTLGVGFSAGGLLFPYFAGVVDELTSLGVIGETTKLAGASAGSLIVACARSGLPMATILDACYALADDCRANGTRFRLGPVLESVLRALLPPDVAASVSGRTYVAVTRVLPRGGPVLQPQLVSQFRDKEDLIAALMTSCHIPIYMNGRLTNQFRGAIHFDGGGERGRR</sequence>
<dbReference type="InterPro" id="IPR033562">
    <property type="entry name" value="PLPL"/>
</dbReference>
<feature type="compositionally biased region" description="Low complexity" evidence="3">
    <location>
        <begin position="1"/>
        <end position="33"/>
    </location>
</feature>
<evidence type="ECO:0000259" key="4">
    <source>
        <dbReference type="Pfam" id="PF01734"/>
    </source>
</evidence>
<dbReference type="AlphaFoldDB" id="A0A0D2LXI3"/>
<comment type="domain">
    <text evidence="2">The nitrogen atoms of the two glycine residues in the GGXR motif define the oxyanion hole, and stabilize the oxyanion that forms during the nucleophilic attack by the catalytic serine during substrate cleavage.</text>
</comment>
<dbReference type="GO" id="GO:0005737">
    <property type="term" value="C:cytoplasm"/>
    <property type="evidence" value="ECO:0007669"/>
    <property type="project" value="TreeGrafter"/>
</dbReference>
<dbReference type="SUPFAM" id="SSF52151">
    <property type="entry name" value="FabD/lysophospholipase-like"/>
    <property type="match status" value="1"/>
</dbReference>
<feature type="compositionally biased region" description="Gly residues" evidence="3">
    <location>
        <begin position="58"/>
        <end position="68"/>
    </location>
</feature>
<dbReference type="RefSeq" id="XP_013895144.1">
    <property type="nucleotide sequence ID" value="XM_014039690.1"/>
</dbReference>
<keyword evidence="6" id="KW-1185">Reference proteome</keyword>
<dbReference type="GO" id="GO:0055088">
    <property type="term" value="P:lipid homeostasis"/>
    <property type="evidence" value="ECO:0007669"/>
    <property type="project" value="TreeGrafter"/>
</dbReference>
<dbReference type="OrthoDB" id="197155at2759"/>
<keyword evidence="2" id="KW-0442">Lipid degradation</keyword>
<gene>
    <name evidence="5" type="ORF">MNEG_11839</name>
</gene>
<dbReference type="EMBL" id="KK103150">
    <property type="protein sequence ID" value="KIY96124.1"/>
    <property type="molecule type" value="Genomic_DNA"/>
</dbReference>
<comment type="similarity">
    <text evidence="2">Belongs to the patatin family.</text>
</comment>